<reference evidence="1" key="1">
    <citation type="submission" date="2020-05" db="EMBL/GenBank/DDBJ databases">
        <authorList>
            <person name="Chiriac C."/>
            <person name="Salcher M."/>
            <person name="Ghai R."/>
            <person name="Kavagutti S V."/>
        </authorList>
    </citation>
    <scope>NUCLEOTIDE SEQUENCE</scope>
</reference>
<protein>
    <submittedName>
        <fullName evidence="1">Unannotated protein</fullName>
    </submittedName>
</protein>
<dbReference type="EMBL" id="CAFBNL010000120">
    <property type="protein sequence ID" value="CAB4962057.1"/>
    <property type="molecule type" value="Genomic_DNA"/>
</dbReference>
<dbReference type="Gene3D" id="2.60.40.420">
    <property type="entry name" value="Cupredoxins - blue copper proteins"/>
    <property type="match status" value="1"/>
</dbReference>
<evidence type="ECO:0000313" key="1">
    <source>
        <dbReference type="EMBL" id="CAB4962057.1"/>
    </source>
</evidence>
<proteinExistence type="predicted"/>
<accession>A0A6J7L262</accession>
<sequence length="83" mass="8699">MPLKPNGSVDEDAAEENVVGEISDIAAGSTKSKTFDLELGGEYTIFCNIEHEAVTGTNGGSDTDYVSHYKNGMVATLTVSANN</sequence>
<organism evidence="1">
    <name type="scientific">freshwater metagenome</name>
    <dbReference type="NCBI Taxonomy" id="449393"/>
    <lineage>
        <taxon>unclassified sequences</taxon>
        <taxon>metagenomes</taxon>
        <taxon>ecological metagenomes</taxon>
    </lineage>
</organism>
<name>A0A6J7L262_9ZZZZ</name>
<dbReference type="AlphaFoldDB" id="A0A6J7L262"/>
<dbReference type="InterPro" id="IPR008972">
    <property type="entry name" value="Cupredoxin"/>
</dbReference>
<gene>
    <name evidence="1" type="ORF">UFOPK3789_01350</name>
</gene>